<keyword evidence="3" id="KW-1185">Reference proteome</keyword>
<accession>A0A7T6ZCU2</accession>
<dbReference type="AlphaFoldDB" id="A0A7T6ZCU2"/>
<feature type="transmembrane region" description="Helical" evidence="1">
    <location>
        <begin position="227"/>
        <end position="251"/>
    </location>
</feature>
<dbReference type="InterPro" id="IPR021450">
    <property type="entry name" value="DUF3100"/>
</dbReference>
<dbReference type="EMBL" id="CP054706">
    <property type="protein sequence ID" value="QQK81036.1"/>
    <property type="molecule type" value="Genomic_DNA"/>
</dbReference>
<dbReference type="Proteomes" id="UP000595349">
    <property type="component" value="Chromosome"/>
</dbReference>
<keyword evidence="1" id="KW-0472">Membrane</keyword>
<feature type="transmembrane region" description="Helical" evidence="1">
    <location>
        <begin position="77"/>
        <end position="97"/>
    </location>
</feature>
<keyword evidence="1" id="KW-0812">Transmembrane</keyword>
<feature type="transmembrane region" description="Helical" evidence="1">
    <location>
        <begin position="15"/>
        <end position="32"/>
    </location>
</feature>
<name>A0A7T6ZCU2_9BACI</name>
<evidence type="ECO:0000313" key="3">
    <source>
        <dbReference type="Proteomes" id="UP000595349"/>
    </source>
</evidence>
<reference evidence="2 3" key="1">
    <citation type="submission" date="2020-06" db="EMBL/GenBank/DDBJ databases">
        <title>Genomic analysis of Salicibibacter sp. NKC21-4.</title>
        <authorList>
            <person name="Oh Y.J."/>
        </authorList>
    </citation>
    <scope>NUCLEOTIDE SEQUENCE [LARGE SCALE GENOMIC DNA]</scope>
    <source>
        <strain evidence="2 3">NKC21-4</strain>
    </source>
</reference>
<proteinExistence type="predicted"/>
<feature type="transmembrane region" description="Helical" evidence="1">
    <location>
        <begin position="44"/>
        <end position="65"/>
    </location>
</feature>
<evidence type="ECO:0000313" key="2">
    <source>
        <dbReference type="EMBL" id="QQK81036.1"/>
    </source>
</evidence>
<feature type="transmembrane region" description="Helical" evidence="1">
    <location>
        <begin position="195"/>
        <end position="220"/>
    </location>
</feature>
<organism evidence="2 3">
    <name type="scientific">Salicibibacter cibi</name>
    <dbReference type="NCBI Taxonomy" id="2743001"/>
    <lineage>
        <taxon>Bacteria</taxon>
        <taxon>Bacillati</taxon>
        <taxon>Bacillota</taxon>
        <taxon>Bacilli</taxon>
        <taxon>Bacillales</taxon>
        <taxon>Bacillaceae</taxon>
        <taxon>Salicibibacter</taxon>
    </lineage>
</organism>
<sequence length="286" mass="30411">MEGYKSIFDRIRNEYKLYIVAFSILIIAEIIGEFEFAVGPGMLILFPIFYGIILGVILGPDLIGLLKEKDVNAAKPLVLVAIAPFIVNIGITAAGNIPELVSLGPALILGELGNVFTVIIALPIALLLGIKREAIGAAHSINREVNLALITNLYGPESAETRGTLSVYIMGGLFGTIFFGFLATLVASTELFHPYALGIASGVGAGIMMAAATTSLGHVYPAYADDILVLGAAGDMLTGMTGLYVALFIALPLANKIYSVLEPKLKINEKSKSKVGTERRYDDYEA</sequence>
<gene>
    <name evidence="2" type="ORF">HUG20_14790</name>
</gene>
<feature type="transmembrane region" description="Helical" evidence="1">
    <location>
        <begin position="167"/>
        <end position="189"/>
    </location>
</feature>
<dbReference type="KEGG" id="scib:HUG20_14790"/>
<feature type="transmembrane region" description="Helical" evidence="1">
    <location>
        <begin position="103"/>
        <end position="130"/>
    </location>
</feature>
<dbReference type="RefSeq" id="WP_200085469.1">
    <property type="nucleotide sequence ID" value="NZ_CP054706.1"/>
</dbReference>
<protein>
    <submittedName>
        <fullName evidence="2">DUF3100 domain-containing protein</fullName>
    </submittedName>
</protein>
<dbReference type="Pfam" id="PF11299">
    <property type="entry name" value="DUF3100"/>
    <property type="match status" value="1"/>
</dbReference>
<evidence type="ECO:0000256" key="1">
    <source>
        <dbReference type="SAM" id="Phobius"/>
    </source>
</evidence>
<keyword evidence="1" id="KW-1133">Transmembrane helix</keyword>